<dbReference type="PROSITE" id="PS50943">
    <property type="entry name" value="HTH_CROC1"/>
    <property type="match status" value="1"/>
</dbReference>
<dbReference type="Pfam" id="PF01381">
    <property type="entry name" value="HTH_3"/>
    <property type="match status" value="1"/>
</dbReference>
<name>A0A6I4IED1_9FLAO</name>
<feature type="domain" description="HTH cro/C1-type" evidence="1">
    <location>
        <begin position="33"/>
        <end position="78"/>
    </location>
</feature>
<dbReference type="AlphaFoldDB" id="A0A6I4IED1"/>
<gene>
    <name evidence="2" type="ORF">GOQ30_02485</name>
</gene>
<dbReference type="Gene3D" id="1.10.260.40">
    <property type="entry name" value="lambda repressor-like DNA-binding domains"/>
    <property type="match status" value="1"/>
</dbReference>
<dbReference type="Proteomes" id="UP000431264">
    <property type="component" value="Unassembled WGS sequence"/>
</dbReference>
<evidence type="ECO:0000313" key="2">
    <source>
        <dbReference type="EMBL" id="MVO08033.1"/>
    </source>
</evidence>
<comment type="caution">
    <text evidence="2">The sequence shown here is derived from an EMBL/GenBank/DDBJ whole genome shotgun (WGS) entry which is preliminary data.</text>
</comment>
<dbReference type="SUPFAM" id="SSF47413">
    <property type="entry name" value="lambda repressor-like DNA-binding domains"/>
    <property type="match status" value="1"/>
</dbReference>
<dbReference type="OrthoDB" id="2902336at2"/>
<dbReference type="SMART" id="SM00530">
    <property type="entry name" value="HTH_XRE"/>
    <property type="match status" value="1"/>
</dbReference>
<proteinExistence type="predicted"/>
<organism evidence="2 3">
    <name type="scientific">Flavobacterium profundi</name>
    <dbReference type="NCBI Taxonomy" id="1774945"/>
    <lineage>
        <taxon>Bacteria</taxon>
        <taxon>Pseudomonadati</taxon>
        <taxon>Bacteroidota</taxon>
        <taxon>Flavobacteriia</taxon>
        <taxon>Flavobacteriales</taxon>
        <taxon>Flavobacteriaceae</taxon>
        <taxon>Flavobacterium</taxon>
    </lineage>
</organism>
<reference evidence="3" key="1">
    <citation type="submission" date="2019-05" db="EMBL/GenBank/DDBJ databases">
        <title>Flavobacterium profundi sp. nov., isolated from a deep-sea seamount.</title>
        <authorList>
            <person name="Zhang D.-C."/>
        </authorList>
    </citation>
    <scope>NUCLEOTIDE SEQUENCE [LARGE SCALE GENOMIC DNA]</scope>
    <source>
        <strain evidence="3">TP390</strain>
    </source>
</reference>
<dbReference type="EMBL" id="WQLW01000001">
    <property type="protein sequence ID" value="MVO08033.1"/>
    <property type="molecule type" value="Genomic_DNA"/>
</dbReference>
<protein>
    <submittedName>
        <fullName evidence="2">Helix-turn-helix domain-containing protein</fullName>
    </submittedName>
</protein>
<accession>A0A6I4IED1</accession>
<keyword evidence="3" id="KW-1185">Reference proteome</keyword>
<evidence type="ECO:0000259" key="1">
    <source>
        <dbReference type="PROSITE" id="PS50943"/>
    </source>
</evidence>
<dbReference type="GO" id="GO:0003677">
    <property type="term" value="F:DNA binding"/>
    <property type="evidence" value="ECO:0007669"/>
    <property type="project" value="InterPro"/>
</dbReference>
<evidence type="ECO:0000313" key="3">
    <source>
        <dbReference type="Proteomes" id="UP000431264"/>
    </source>
</evidence>
<sequence>MEKENFLTERKLLGKRIMQLRYKCINEKTNKPISQEELGLRIGLVKNHIGKIERGQTNTTVDVLFAIAREFKVNISELFNFDEI</sequence>
<dbReference type="CDD" id="cd00093">
    <property type="entry name" value="HTH_XRE"/>
    <property type="match status" value="1"/>
</dbReference>
<dbReference type="InterPro" id="IPR010982">
    <property type="entry name" value="Lambda_DNA-bd_dom_sf"/>
</dbReference>
<dbReference type="RefSeq" id="WP_140996414.1">
    <property type="nucleotide sequence ID" value="NZ_VDCZ01000001.1"/>
</dbReference>
<dbReference type="InterPro" id="IPR001387">
    <property type="entry name" value="Cro/C1-type_HTH"/>
</dbReference>